<dbReference type="GO" id="GO:0008137">
    <property type="term" value="F:NADH dehydrogenase (ubiquinone) activity"/>
    <property type="evidence" value="ECO:0007669"/>
    <property type="project" value="UniProtKB-UniRule"/>
</dbReference>
<sequence length="173" mass="18910">MNELTIPIIFYIFAAVTVVSAAFVVFSKNVIYSAFSLLFTFFGVAALYVFLSADFIAVTQVVVYVGGILVLLLFGVMFTNTIMSTELKADVMHVVPGVILLLLMIAGMLFTFYTGGGWMPGLVQLQGSVVESIGLETMSRYMLPFEMVSIVLLVALLGAAYLARYDKAQNKEQ</sequence>
<dbReference type="InterPro" id="IPR042106">
    <property type="entry name" value="Nuo/plastoQ_OxRdtase_6_NuoJ"/>
</dbReference>
<dbReference type="EMBL" id="DRSQ01000135">
    <property type="protein sequence ID" value="HHE32275.1"/>
    <property type="molecule type" value="Genomic_DNA"/>
</dbReference>
<keyword evidence="2" id="KW-1133">Transmembrane helix</keyword>
<gene>
    <name evidence="3" type="ORF">ENL07_06525</name>
</gene>
<evidence type="ECO:0000313" key="3">
    <source>
        <dbReference type="EMBL" id="HHE32275.1"/>
    </source>
</evidence>
<dbReference type="GO" id="GO:0005886">
    <property type="term" value="C:plasma membrane"/>
    <property type="evidence" value="ECO:0007669"/>
    <property type="project" value="UniProtKB-SubCell"/>
</dbReference>
<dbReference type="GO" id="GO:0048038">
    <property type="term" value="F:quinone binding"/>
    <property type="evidence" value="ECO:0007669"/>
    <property type="project" value="UniProtKB-UniRule"/>
</dbReference>
<proteinExistence type="inferred from homology"/>
<reference evidence="3" key="1">
    <citation type="journal article" date="2020" name="mSystems">
        <title>Genome- and Community-Level Interaction Insights into Carbon Utilization and Element Cycling Functions of Hydrothermarchaeota in Hydrothermal Sediment.</title>
        <authorList>
            <person name="Zhou Z."/>
            <person name="Liu Y."/>
            <person name="Xu W."/>
            <person name="Pan J."/>
            <person name="Luo Z.H."/>
            <person name="Li M."/>
        </authorList>
    </citation>
    <scope>NUCLEOTIDE SEQUENCE [LARGE SCALE GENOMIC DNA]</scope>
    <source>
        <strain evidence="3">HyVt-633</strain>
    </source>
</reference>
<evidence type="ECO:0000256" key="1">
    <source>
        <dbReference type="ARBA" id="ARBA00005698"/>
    </source>
</evidence>
<keyword evidence="2" id="KW-0874">Quinone</keyword>
<comment type="subcellular location">
    <subcellularLocation>
        <location evidence="2">Cell membrane</location>
        <topology evidence="2">Multi-pass membrane protein</topology>
    </subcellularLocation>
</comment>
<dbReference type="Proteomes" id="UP000886058">
    <property type="component" value="Unassembled WGS sequence"/>
</dbReference>
<dbReference type="InterPro" id="IPR001457">
    <property type="entry name" value="NADH_UbQ/plastoQ_OxRdtase_su6"/>
</dbReference>
<protein>
    <recommendedName>
        <fullName evidence="2">NADH-quinone oxidoreductase subunit J</fullName>
        <ecNumber evidence="2">7.1.1.-</ecNumber>
    </recommendedName>
</protein>
<dbReference type="EC" id="7.1.1.-" evidence="2"/>
<feature type="transmembrane region" description="Helical" evidence="2">
    <location>
        <begin position="91"/>
        <end position="113"/>
    </location>
</feature>
<comment type="catalytic activity">
    <reaction evidence="2">
        <text>a quinone + NADH + 5 H(+)(in) = a quinol + NAD(+) + 4 H(+)(out)</text>
        <dbReference type="Rhea" id="RHEA:57888"/>
        <dbReference type="ChEBI" id="CHEBI:15378"/>
        <dbReference type="ChEBI" id="CHEBI:24646"/>
        <dbReference type="ChEBI" id="CHEBI:57540"/>
        <dbReference type="ChEBI" id="CHEBI:57945"/>
        <dbReference type="ChEBI" id="CHEBI:132124"/>
    </reaction>
</comment>
<dbReference type="Pfam" id="PF00499">
    <property type="entry name" value="Oxidored_q3"/>
    <property type="match status" value="1"/>
</dbReference>
<keyword evidence="2" id="KW-0812">Transmembrane</keyword>
<accession>A0A7C5DIP0</accession>
<keyword evidence="2" id="KW-0472">Membrane</keyword>
<name>A0A7C5DIP0_9CHLB</name>
<dbReference type="PANTHER" id="PTHR33269:SF17">
    <property type="entry name" value="NADH-UBIQUINONE OXIDOREDUCTASE CHAIN 6"/>
    <property type="match status" value="1"/>
</dbReference>
<comment type="similarity">
    <text evidence="1 2">Belongs to the complex I subunit 6 family.</text>
</comment>
<evidence type="ECO:0000256" key="2">
    <source>
        <dbReference type="RuleBase" id="RU004429"/>
    </source>
</evidence>
<feature type="transmembrane region" description="Helical" evidence="2">
    <location>
        <begin position="6"/>
        <end position="26"/>
    </location>
</feature>
<dbReference type="PANTHER" id="PTHR33269">
    <property type="entry name" value="NADH-UBIQUINONE OXIDOREDUCTASE CHAIN 6"/>
    <property type="match status" value="1"/>
</dbReference>
<feature type="transmembrane region" description="Helical" evidence="2">
    <location>
        <begin position="141"/>
        <end position="163"/>
    </location>
</feature>
<dbReference type="AlphaFoldDB" id="A0A7C5DIP0"/>
<keyword evidence="2" id="KW-1003">Cell membrane</keyword>
<feature type="transmembrane region" description="Helical" evidence="2">
    <location>
        <begin position="31"/>
        <end position="51"/>
    </location>
</feature>
<organism evidence="3">
    <name type="scientific">Chlorobaculum parvum</name>
    <dbReference type="NCBI Taxonomy" id="274539"/>
    <lineage>
        <taxon>Bacteria</taxon>
        <taxon>Pseudomonadati</taxon>
        <taxon>Chlorobiota</taxon>
        <taxon>Chlorobiia</taxon>
        <taxon>Chlorobiales</taxon>
        <taxon>Chlorobiaceae</taxon>
        <taxon>Chlorobaculum</taxon>
    </lineage>
</organism>
<keyword evidence="2" id="KW-0520">NAD</keyword>
<comment type="function">
    <text evidence="2">NDH-1 shuttles electrons from NADH, via FMN and iron-sulfur (Fe-S) centers, to quinones in the respiratory chain. Couples the redox reaction to proton translocation (for every two electrons transferred, four hydrogen ions are translocated across the cytoplasmic membrane), and thus conserves the redox energy in a proton gradient.</text>
</comment>
<feature type="transmembrane region" description="Helical" evidence="2">
    <location>
        <begin position="57"/>
        <end position="79"/>
    </location>
</feature>
<comment type="caution">
    <text evidence="3">The sequence shown here is derived from an EMBL/GenBank/DDBJ whole genome shotgun (WGS) entry which is preliminary data.</text>
</comment>
<dbReference type="Gene3D" id="1.20.120.1200">
    <property type="entry name" value="NADH-ubiquinone/plastoquinone oxidoreductase chain 6, subunit NuoJ"/>
    <property type="match status" value="1"/>
</dbReference>